<comment type="caution">
    <text evidence="1">The sequence shown here is derived from an EMBL/GenBank/DDBJ whole genome shotgun (WGS) entry which is preliminary data.</text>
</comment>
<gene>
    <name evidence="1" type="ORF">BDM02DRAFT_1994298</name>
</gene>
<organism evidence="1 2">
    <name type="scientific">Thelephora ganbajun</name>
    <name type="common">Ganba fungus</name>
    <dbReference type="NCBI Taxonomy" id="370292"/>
    <lineage>
        <taxon>Eukaryota</taxon>
        <taxon>Fungi</taxon>
        <taxon>Dikarya</taxon>
        <taxon>Basidiomycota</taxon>
        <taxon>Agaricomycotina</taxon>
        <taxon>Agaricomycetes</taxon>
        <taxon>Thelephorales</taxon>
        <taxon>Thelephoraceae</taxon>
        <taxon>Thelephora</taxon>
    </lineage>
</organism>
<reference evidence="1" key="1">
    <citation type="submission" date="2019-10" db="EMBL/GenBank/DDBJ databases">
        <authorList>
            <consortium name="DOE Joint Genome Institute"/>
            <person name="Kuo A."/>
            <person name="Miyauchi S."/>
            <person name="Kiss E."/>
            <person name="Drula E."/>
            <person name="Kohler A."/>
            <person name="Sanchez-Garcia M."/>
            <person name="Andreopoulos B."/>
            <person name="Barry K.W."/>
            <person name="Bonito G."/>
            <person name="Buee M."/>
            <person name="Carver A."/>
            <person name="Chen C."/>
            <person name="Cichocki N."/>
            <person name="Clum A."/>
            <person name="Culley D."/>
            <person name="Crous P.W."/>
            <person name="Fauchery L."/>
            <person name="Girlanda M."/>
            <person name="Hayes R."/>
            <person name="Keri Z."/>
            <person name="Labutti K."/>
            <person name="Lipzen A."/>
            <person name="Lombard V."/>
            <person name="Magnuson J."/>
            <person name="Maillard F."/>
            <person name="Morin E."/>
            <person name="Murat C."/>
            <person name="Nolan M."/>
            <person name="Ohm R."/>
            <person name="Pangilinan J."/>
            <person name="Pereira M."/>
            <person name="Perotto S."/>
            <person name="Peter M."/>
            <person name="Riley R."/>
            <person name="Sitrit Y."/>
            <person name="Stielow B."/>
            <person name="Szollosi G."/>
            <person name="Zifcakova L."/>
            <person name="Stursova M."/>
            <person name="Spatafora J.W."/>
            <person name="Tedersoo L."/>
            <person name="Vaario L.-M."/>
            <person name="Yamada A."/>
            <person name="Yan M."/>
            <person name="Wang P."/>
            <person name="Xu J."/>
            <person name="Bruns T."/>
            <person name="Baldrian P."/>
            <person name="Vilgalys R."/>
            <person name="Henrissat B."/>
            <person name="Grigoriev I.V."/>
            <person name="Hibbett D."/>
            <person name="Nagy L.G."/>
            <person name="Martin F.M."/>
        </authorList>
    </citation>
    <scope>NUCLEOTIDE SEQUENCE</scope>
    <source>
        <strain evidence="1">P2</strain>
    </source>
</reference>
<protein>
    <submittedName>
        <fullName evidence="1">Uncharacterized protein</fullName>
    </submittedName>
</protein>
<keyword evidence="2" id="KW-1185">Reference proteome</keyword>
<dbReference type="EMBL" id="MU118003">
    <property type="protein sequence ID" value="KAF9649096.1"/>
    <property type="molecule type" value="Genomic_DNA"/>
</dbReference>
<reference evidence="1" key="2">
    <citation type="journal article" date="2020" name="Nat. Commun.">
        <title>Large-scale genome sequencing of mycorrhizal fungi provides insights into the early evolution of symbiotic traits.</title>
        <authorList>
            <person name="Miyauchi S."/>
            <person name="Kiss E."/>
            <person name="Kuo A."/>
            <person name="Drula E."/>
            <person name="Kohler A."/>
            <person name="Sanchez-Garcia M."/>
            <person name="Morin E."/>
            <person name="Andreopoulos B."/>
            <person name="Barry K.W."/>
            <person name="Bonito G."/>
            <person name="Buee M."/>
            <person name="Carver A."/>
            <person name="Chen C."/>
            <person name="Cichocki N."/>
            <person name="Clum A."/>
            <person name="Culley D."/>
            <person name="Crous P.W."/>
            <person name="Fauchery L."/>
            <person name="Girlanda M."/>
            <person name="Hayes R.D."/>
            <person name="Keri Z."/>
            <person name="LaButti K."/>
            <person name="Lipzen A."/>
            <person name="Lombard V."/>
            <person name="Magnuson J."/>
            <person name="Maillard F."/>
            <person name="Murat C."/>
            <person name="Nolan M."/>
            <person name="Ohm R.A."/>
            <person name="Pangilinan J."/>
            <person name="Pereira M.F."/>
            <person name="Perotto S."/>
            <person name="Peter M."/>
            <person name="Pfister S."/>
            <person name="Riley R."/>
            <person name="Sitrit Y."/>
            <person name="Stielow J.B."/>
            <person name="Szollosi G."/>
            <person name="Zifcakova L."/>
            <person name="Stursova M."/>
            <person name="Spatafora J.W."/>
            <person name="Tedersoo L."/>
            <person name="Vaario L.M."/>
            <person name="Yamada A."/>
            <person name="Yan M."/>
            <person name="Wang P."/>
            <person name="Xu J."/>
            <person name="Bruns T."/>
            <person name="Baldrian P."/>
            <person name="Vilgalys R."/>
            <person name="Dunand C."/>
            <person name="Henrissat B."/>
            <person name="Grigoriev I.V."/>
            <person name="Hibbett D."/>
            <person name="Nagy L.G."/>
            <person name="Martin F.M."/>
        </authorList>
    </citation>
    <scope>NUCLEOTIDE SEQUENCE</scope>
    <source>
        <strain evidence="1">P2</strain>
    </source>
</reference>
<dbReference type="Proteomes" id="UP000886501">
    <property type="component" value="Unassembled WGS sequence"/>
</dbReference>
<accession>A0ACB6ZIW8</accession>
<evidence type="ECO:0000313" key="2">
    <source>
        <dbReference type="Proteomes" id="UP000886501"/>
    </source>
</evidence>
<name>A0ACB6ZIW8_THEGA</name>
<proteinExistence type="predicted"/>
<evidence type="ECO:0000313" key="1">
    <source>
        <dbReference type="EMBL" id="KAF9649096.1"/>
    </source>
</evidence>
<sequence length="171" mass="19412">MSASPPYLATIPIDILEKILLCLPIQDIIKMESINRYFRDLIRDLPTLQHRRELFAIGLIDNSYRPCDLAERRKQCKDYTRKWANATSITKSTYELPPTQSSGWDNAKYFGNGLLVSSSSKDNDLAFLHVPPVASRKSVESWTISPLPFTIMCYAAYPPENVIAVAESKEK</sequence>